<dbReference type="eggNOG" id="COG0470">
    <property type="taxonomic scope" value="Bacteria"/>
</dbReference>
<evidence type="ECO:0000256" key="2">
    <source>
        <dbReference type="ARBA" id="ARBA00014363"/>
    </source>
</evidence>
<evidence type="ECO:0000313" key="11">
    <source>
        <dbReference type="EMBL" id="BAC24241.1"/>
    </source>
</evidence>
<organism evidence="11 12">
    <name type="scientific">Wigglesworthia glossinidia brevipalpis</name>
    <dbReference type="NCBI Taxonomy" id="36870"/>
    <lineage>
        <taxon>Bacteria</taxon>
        <taxon>Pseudomonadati</taxon>
        <taxon>Pseudomonadota</taxon>
        <taxon>Gammaproteobacteria</taxon>
        <taxon>Enterobacterales</taxon>
        <taxon>Erwiniaceae</taxon>
        <taxon>Wigglesworthia</taxon>
    </lineage>
</organism>
<dbReference type="Proteomes" id="UP000000562">
    <property type="component" value="Chromosome"/>
</dbReference>
<feature type="domain" description="DNA polymerase III delta subunit C-terminal" evidence="10">
    <location>
        <begin position="208"/>
        <end position="320"/>
    </location>
</feature>
<dbReference type="Pfam" id="PF09115">
    <property type="entry name" value="DNApol3-delta_C"/>
    <property type="match status" value="1"/>
</dbReference>
<dbReference type="STRING" id="36870.gene:10368573"/>
<comment type="catalytic activity">
    <reaction evidence="9">
        <text>DNA(n) + a 2'-deoxyribonucleoside 5'-triphosphate = DNA(n+1) + diphosphate</text>
        <dbReference type="Rhea" id="RHEA:22508"/>
        <dbReference type="Rhea" id="RHEA-COMP:17339"/>
        <dbReference type="Rhea" id="RHEA-COMP:17340"/>
        <dbReference type="ChEBI" id="CHEBI:33019"/>
        <dbReference type="ChEBI" id="CHEBI:61560"/>
        <dbReference type="ChEBI" id="CHEBI:173112"/>
        <dbReference type="EC" id="2.7.7.7"/>
    </reaction>
</comment>
<dbReference type="SUPFAM" id="SSF48019">
    <property type="entry name" value="post-AAA+ oligomerization domain-like"/>
    <property type="match status" value="1"/>
</dbReference>
<keyword evidence="4" id="KW-0548">Nucleotidyltransferase</keyword>
<evidence type="ECO:0000256" key="8">
    <source>
        <dbReference type="ARBA" id="ARBA00037724"/>
    </source>
</evidence>
<dbReference type="InterPro" id="IPR027417">
    <property type="entry name" value="P-loop_NTPase"/>
</dbReference>
<reference evidence="11 12" key="1">
    <citation type="journal article" date="2002" name="Nat. Genet.">
        <title>Genome sequence of the endocellular obligate symbiont of tsetse flies, Wigglesworthia glossinidia.</title>
        <authorList>
            <person name="Akman L."/>
            <person name="Yamashita A."/>
            <person name="Watanabe H."/>
            <person name="Oshima K."/>
            <person name="Shiba T."/>
            <person name="Hattori M."/>
            <person name="Aksoy S."/>
        </authorList>
    </citation>
    <scope>NUCLEOTIDE SEQUENCE [LARGE SCALE GENOMIC DNA]</scope>
</reference>
<dbReference type="SUPFAM" id="SSF52540">
    <property type="entry name" value="P-loop containing nucleoside triphosphate hydrolases"/>
    <property type="match status" value="1"/>
</dbReference>
<evidence type="ECO:0000313" key="12">
    <source>
        <dbReference type="Proteomes" id="UP000000562"/>
    </source>
</evidence>
<comment type="function">
    <text evidence="8">DNA polymerase III is a complex, multichain enzyme responsible for most of the replicative synthesis in bacteria. This DNA polymerase also exhibits 3' to 5' exonuclease activity.</text>
</comment>
<evidence type="ECO:0000256" key="5">
    <source>
        <dbReference type="ARBA" id="ARBA00022705"/>
    </source>
</evidence>
<proteinExistence type="predicted"/>
<dbReference type="Pfam" id="PF13177">
    <property type="entry name" value="DNA_pol3_delta2"/>
    <property type="match status" value="1"/>
</dbReference>
<dbReference type="PANTHER" id="PTHR11669">
    <property type="entry name" value="REPLICATION FACTOR C / DNA POLYMERASE III GAMMA-TAU SUBUNIT"/>
    <property type="match status" value="1"/>
</dbReference>
<dbReference type="GO" id="GO:0003887">
    <property type="term" value="F:DNA-directed DNA polymerase activity"/>
    <property type="evidence" value="ECO:0007669"/>
    <property type="project" value="UniProtKB-KW"/>
</dbReference>
<dbReference type="InterPro" id="IPR015199">
    <property type="entry name" value="DNA_pol_III_delta_C"/>
</dbReference>
<dbReference type="KEGG" id="wbr:holB"/>
<comment type="subunit">
    <text evidence="7">DNA polymerase III contains a core (composed of alpha, epsilon and theta chains) that associates with a tau subunit. This core dimerizes to form the POLIII' complex. PolIII' associates with the gamma complex (composed of gamma, delta, delta', psi and chi chains) and with the beta chain to form the complete DNA polymerase III complex.</text>
</comment>
<sequence length="329" mass="38942">MLYEWLVKPYREIISYYIRSNTSSVILIQSNTGCGIKNLYLYIVKRILCLKPNNFISCNNCKSCNFIKENSHPDFFNILTKNYLKNTIGIDDVRFICKNLLLNSHLNKGKVILIENLEKLTNQASHALLKTLEEPTIKTYFILGCKNIYCILPSIISRSQIWKVIINKKDSLKWLEKKGHDVNSKKVIISLKLCNWSPVIANKIILSNFWKERKKLIFTLNNIFLKKEIAFSLLEYFKKIDMFFLILRSLILDTIKYNSNIMFNIINYDCFYLIKNISKNFSSEYLYEQWKFLLNFKKLKKEIPRINKEIFLIKNILDLHETIIKSGNK</sequence>
<accession>Q8D3A6</accession>
<keyword evidence="6" id="KW-0239">DNA-directed DNA polymerase</keyword>
<dbReference type="InterPro" id="IPR050238">
    <property type="entry name" value="DNA_Rep/Repair_Clamp_Loader"/>
</dbReference>
<dbReference type="EC" id="2.7.7.7" evidence="1"/>
<evidence type="ECO:0000256" key="4">
    <source>
        <dbReference type="ARBA" id="ARBA00022695"/>
    </source>
</evidence>
<evidence type="ECO:0000256" key="6">
    <source>
        <dbReference type="ARBA" id="ARBA00022932"/>
    </source>
</evidence>
<evidence type="ECO:0000259" key="10">
    <source>
        <dbReference type="Pfam" id="PF09115"/>
    </source>
</evidence>
<dbReference type="GO" id="GO:0006261">
    <property type="term" value="P:DNA-templated DNA replication"/>
    <property type="evidence" value="ECO:0007669"/>
    <property type="project" value="TreeGrafter"/>
</dbReference>
<dbReference type="OrthoDB" id="9811073at2"/>
<dbReference type="Gene3D" id="3.40.50.300">
    <property type="entry name" value="P-loop containing nucleotide triphosphate hydrolases"/>
    <property type="match status" value="1"/>
</dbReference>
<dbReference type="HOGENOM" id="CLU_006229_4_3_6"/>
<gene>
    <name evidence="11" type="primary">holB</name>
</gene>
<dbReference type="Gene3D" id="1.20.272.10">
    <property type="match status" value="1"/>
</dbReference>
<evidence type="ECO:0000256" key="9">
    <source>
        <dbReference type="ARBA" id="ARBA00049244"/>
    </source>
</evidence>
<dbReference type="InterPro" id="IPR008921">
    <property type="entry name" value="DNA_pol3_clamp-load_cplx_C"/>
</dbReference>
<dbReference type="PANTHER" id="PTHR11669:SF8">
    <property type="entry name" value="DNA POLYMERASE III SUBUNIT DELTA"/>
    <property type="match status" value="1"/>
</dbReference>
<name>Q8D3A6_WIGBR</name>
<dbReference type="EMBL" id="BA000021">
    <property type="protein sequence ID" value="BAC24241.1"/>
    <property type="molecule type" value="Genomic_DNA"/>
</dbReference>
<evidence type="ECO:0000256" key="3">
    <source>
        <dbReference type="ARBA" id="ARBA00022679"/>
    </source>
</evidence>
<keyword evidence="5" id="KW-0235">DNA replication</keyword>
<keyword evidence="3" id="KW-0808">Transferase</keyword>
<keyword evidence="12" id="KW-1185">Reference proteome</keyword>
<evidence type="ECO:0000256" key="7">
    <source>
        <dbReference type="ARBA" id="ARBA00026073"/>
    </source>
</evidence>
<dbReference type="AlphaFoldDB" id="Q8D3A6"/>
<dbReference type="GO" id="GO:0009360">
    <property type="term" value="C:DNA polymerase III complex"/>
    <property type="evidence" value="ECO:0007669"/>
    <property type="project" value="InterPro"/>
</dbReference>
<evidence type="ECO:0000256" key="1">
    <source>
        <dbReference type="ARBA" id="ARBA00012417"/>
    </source>
</evidence>
<dbReference type="GO" id="GO:0003677">
    <property type="term" value="F:DNA binding"/>
    <property type="evidence" value="ECO:0007669"/>
    <property type="project" value="InterPro"/>
</dbReference>
<protein>
    <recommendedName>
        <fullName evidence="2">DNA polymerase III subunit delta'</fullName>
        <ecNumber evidence="1">2.7.7.7</ecNumber>
    </recommendedName>
</protein>